<dbReference type="RefSeq" id="WP_072352176.1">
    <property type="nucleotide sequence ID" value="NZ_JAWVXR010000007.1"/>
</dbReference>
<dbReference type="PANTHER" id="PTHR36919:SF3">
    <property type="entry name" value="BLL5882 PROTEIN"/>
    <property type="match status" value="1"/>
</dbReference>
<dbReference type="EMBL" id="QPIG01000003">
    <property type="protein sequence ID" value="RCU57001.1"/>
    <property type="molecule type" value="Genomic_DNA"/>
</dbReference>
<name>A0A368P6U2_9FLAO</name>
<dbReference type="OrthoDB" id="9814399at2"/>
<dbReference type="AlphaFoldDB" id="A0A368P6U2"/>
<accession>A0A368P6U2</accession>
<dbReference type="Gene3D" id="2.40.128.520">
    <property type="match status" value="1"/>
</dbReference>
<sequence length="142" mass="16245">MNKYILFTICFCMTFSVFSQDIFGKWKTIDDETGEAKSIVSIYEKDGKVYGKIEALLKNKNKDALCTKCEGDEKNTPLVGLEFIKNLKKDGDTYKGGTIFDPESGKKYKCTVALNEDDPNTLDVRGYIAFFYKTQNWIRVKN</sequence>
<organism evidence="2 3">
    <name type="scientific">Oceanihabitans sediminis</name>
    <dbReference type="NCBI Taxonomy" id="1812012"/>
    <lineage>
        <taxon>Bacteria</taxon>
        <taxon>Pseudomonadati</taxon>
        <taxon>Bacteroidota</taxon>
        <taxon>Flavobacteriia</taxon>
        <taxon>Flavobacteriales</taxon>
        <taxon>Flavobacteriaceae</taxon>
        <taxon>Oceanihabitans</taxon>
    </lineage>
</organism>
<dbReference type="Pfam" id="PF09917">
    <property type="entry name" value="DUF2147"/>
    <property type="match status" value="1"/>
</dbReference>
<dbReference type="PANTHER" id="PTHR36919">
    <property type="entry name" value="BLR1215 PROTEIN"/>
    <property type="match status" value="1"/>
</dbReference>
<evidence type="ECO:0000259" key="1">
    <source>
        <dbReference type="Pfam" id="PF09917"/>
    </source>
</evidence>
<dbReference type="InterPro" id="IPR019223">
    <property type="entry name" value="DUF2147"/>
</dbReference>
<feature type="domain" description="DUF2147" evidence="1">
    <location>
        <begin position="24"/>
        <end position="139"/>
    </location>
</feature>
<dbReference type="Proteomes" id="UP000252249">
    <property type="component" value="Unassembled WGS sequence"/>
</dbReference>
<gene>
    <name evidence="2" type="ORF">DU428_08615</name>
</gene>
<evidence type="ECO:0000313" key="3">
    <source>
        <dbReference type="Proteomes" id="UP000252249"/>
    </source>
</evidence>
<reference evidence="2 3" key="1">
    <citation type="submission" date="2018-07" db="EMBL/GenBank/DDBJ databases">
        <title>Oceanihabitans testaceum sp. nov., isolated from marine sediment.</title>
        <authorList>
            <person name="Li C.-M."/>
        </authorList>
    </citation>
    <scope>NUCLEOTIDE SEQUENCE [LARGE SCALE GENOMIC DNA]</scope>
    <source>
        <strain evidence="2 3">S9-10</strain>
    </source>
</reference>
<comment type="caution">
    <text evidence="2">The sequence shown here is derived from an EMBL/GenBank/DDBJ whole genome shotgun (WGS) entry which is preliminary data.</text>
</comment>
<evidence type="ECO:0000313" key="2">
    <source>
        <dbReference type="EMBL" id="RCU57001.1"/>
    </source>
</evidence>
<keyword evidence="3" id="KW-1185">Reference proteome</keyword>
<protein>
    <submittedName>
        <fullName evidence="2">DUF2147 domain-containing protein</fullName>
    </submittedName>
</protein>
<proteinExistence type="predicted"/>